<sequence>MKQFCQVILKLQNTCYAVIIYNVI</sequence>
<organism evidence="1">
    <name type="scientific">Anguilla anguilla</name>
    <name type="common">European freshwater eel</name>
    <name type="synonym">Muraena anguilla</name>
    <dbReference type="NCBI Taxonomy" id="7936"/>
    <lineage>
        <taxon>Eukaryota</taxon>
        <taxon>Metazoa</taxon>
        <taxon>Chordata</taxon>
        <taxon>Craniata</taxon>
        <taxon>Vertebrata</taxon>
        <taxon>Euteleostomi</taxon>
        <taxon>Actinopterygii</taxon>
        <taxon>Neopterygii</taxon>
        <taxon>Teleostei</taxon>
        <taxon>Anguilliformes</taxon>
        <taxon>Anguillidae</taxon>
        <taxon>Anguilla</taxon>
    </lineage>
</organism>
<reference evidence="1" key="2">
    <citation type="journal article" date="2015" name="Fish Shellfish Immunol.">
        <title>Early steps in the European eel (Anguilla anguilla)-Vibrio vulnificus interaction in the gills: Role of the RtxA13 toxin.</title>
        <authorList>
            <person name="Callol A."/>
            <person name="Pajuelo D."/>
            <person name="Ebbesson L."/>
            <person name="Teles M."/>
            <person name="MacKenzie S."/>
            <person name="Amaro C."/>
        </authorList>
    </citation>
    <scope>NUCLEOTIDE SEQUENCE</scope>
</reference>
<dbReference type="EMBL" id="GBXM01076142">
    <property type="protein sequence ID" value="JAH32435.1"/>
    <property type="molecule type" value="Transcribed_RNA"/>
</dbReference>
<accession>A0A0E9RVC4</accession>
<protein>
    <submittedName>
        <fullName evidence="1">Uncharacterized protein</fullName>
    </submittedName>
</protein>
<dbReference type="AlphaFoldDB" id="A0A0E9RVC4"/>
<evidence type="ECO:0000313" key="1">
    <source>
        <dbReference type="EMBL" id="JAH32435.1"/>
    </source>
</evidence>
<proteinExistence type="predicted"/>
<name>A0A0E9RVC4_ANGAN</name>
<reference evidence="1" key="1">
    <citation type="submission" date="2014-11" db="EMBL/GenBank/DDBJ databases">
        <authorList>
            <person name="Amaro Gonzalez C."/>
        </authorList>
    </citation>
    <scope>NUCLEOTIDE SEQUENCE</scope>
</reference>